<dbReference type="EMBL" id="MCFL01000022">
    <property type="protein sequence ID" value="ORZ35525.1"/>
    <property type="molecule type" value="Genomic_DNA"/>
</dbReference>
<evidence type="ECO:0000259" key="2">
    <source>
        <dbReference type="PROSITE" id="PS51504"/>
    </source>
</evidence>
<feature type="compositionally biased region" description="Polar residues" evidence="1">
    <location>
        <begin position="163"/>
        <end position="173"/>
    </location>
</feature>
<evidence type="ECO:0000256" key="1">
    <source>
        <dbReference type="SAM" id="MobiDB-lite"/>
    </source>
</evidence>
<reference evidence="3 4" key="1">
    <citation type="submission" date="2016-07" db="EMBL/GenBank/DDBJ databases">
        <title>Pervasive Adenine N6-methylation of Active Genes in Fungi.</title>
        <authorList>
            <consortium name="DOE Joint Genome Institute"/>
            <person name="Mondo S.J."/>
            <person name="Dannebaum R.O."/>
            <person name="Kuo R.C."/>
            <person name="Labutti K."/>
            <person name="Haridas S."/>
            <person name="Kuo A."/>
            <person name="Salamov A."/>
            <person name="Ahrendt S.R."/>
            <person name="Lipzen A."/>
            <person name="Sullivan W."/>
            <person name="Andreopoulos W.B."/>
            <person name="Clum A."/>
            <person name="Lindquist E."/>
            <person name="Daum C."/>
            <person name="Ramamoorthy G.K."/>
            <person name="Gryganskyi A."/>
            <person name="Culley D."/>
            <person name="Magnuson J.K."/>
            <person name="James T.Y."/>
            <person name="O'Malley M.A."/>
            <person name="Stajich J.E."/>
            <person name="Spatafora J.W."/>
            <person name="Visel A."/>
            <person name="Grigoriev I.V."/>
        </authorList>
    </citation>
    <scope>NUCLEOTIDE SEQUENCE [LARGE SCALE GENOMIC DNA]</scope>
    <source>
        <strain evidence="3 4">PL171</strain>
    </source>
</reference>
<dbReference type="STRING" id="765915.A0A1Y2HLS2"/>
<feature type="domain" description="H15" evidence="2">
    <location>
        <begin position="352"/>
        <end position="432"/>
    </location>
</feature>
<evidence type="ECO:0000313" key="4">
    <source>
        <dbReference type="Proteomes" id="UP000193411"/>
    </source>
</evidence>
<feature type="region of interest" description="Disordered" evidence="1">
    <location>
        <begin position="565"/>
        <end position="609"/>
    </location>
</feature>
<dbReference type="OrthoDB" id="5863171at2759"/>
<comment type="caution">
    <text evidence="3">The sequence shown here is derived from an EMBL/GenBank/DDBJ whole genome shotgun (WGS) entry which is preliminary data.</text>
</comment>
<name>A0A1Y2HLS2_9FUNG</name>
<feature type="compositionally biased region" description="Acidic residues" evidence="1">
    <location>
        <begin position="482"/>
        <end position="491"/>
    </location>
</feature>
<gene>
    <name evidence="3" type="ORF">BCR44DRAFT_64586</name>
</gene>
<dbReference type="GO" id="GO:0006334">
    <property type="term" value="P:nucleosome assembly"/>
    <property type="evidence" value="ECO:0007669"/>
    <property type="project" value="InterPro"/>
</dbReference>
<dbReference type="GO" id="GO:0000786">
    <property type="term" value="C:nucleosome"/>
    <property type="evidence" value="ECO:0007669"/>
    <property type="project" value="InterPro"/>
</dbReference>
<dbReference type="AlphaFoldDB" id="A0A1Y2HLS2"/>
<protein>
    <recommendedName>
        <fullName evidence="2">H15 domain-containing protein</fullName>
    </recommendedName>
</protein>
<feature type="compositionally biased region" description="Acidic residues" evidence="1">
    <location>
        <begin position="76"/>
        <end position="87"/>
    </location>
</feature>
<feature type="region of interest" description="Disordered" evidence="1">
    <location>
        <begin position="642"/>
        <end position="665"/>
    </location>
</feature>
<sequence>MASPPPSFCPASSRAARPDPVPTPASSPSLAQSPSSRTHISWQPLEFPATARPAPPALSSYLAPIPSNLLPLSDPDSSDLDDFDASSDLDSAWRDEHKSPQQQGNDHGKPNPQNHHDKVRRERKTVDILSLEKVLAMNAVRRPSPSIRSDQHLGVNVDFQQAGDDSSGNSNLWSPPPMRKAALKARSAKAFADADSADDDDFLELSSASYSDFDDGHDSRESDSDFESNANSFKYGRGKGPTRHPRNTQPPSRARARRSCGVSPSSSRPNSAPTRDFFTCHVPPLASPRTSSPLHPHVHSSLHPINLATTASPLPALARAVLGPLAPLTLDIVAKFEANAERERQEAVGGPRLASYEEMILEALLTHEASIDHDGEEYDGLVPKDMYAYMTSRYPTTVPPNFRGSATQALKKAMRKGLVTRHTISNKYIVNPEYSGALALGRAKPNLQLAPNGVGARPTYKRARNKRQVPVPAAAVESSSCTEEEDETHEEDLMDVAAADGQDPLAQEIDPMVTNDSLSPPTSPITSMASTLSSLSPAVSFGDPRVWTPPPPSPQLRSPDLLRLFTPDLSPSLSPEACRPTTPPPVSRPTPSSSCRPIPPPLDLSRAIPTAHNWSNTPSVYVPPHGLPTPPTEHDKFVTARLGPGRSSPQAAQVRASTPKGHRPPQTCLPSHMLTPTMGTQGHVIAAGGGVISPLWLTSPRKPSTPPTVTAAAAATVVSVEGSGQDFVQMPGSPSAMRPAGRRARAQGELPAYVVVGGDSPASPQAGIKRSWMAKDVQQPPDDRHKRMRFNPWVSPEVSPPMFGAGRRPNVPTMPAAVRDDAFVMHLPPVVPMPGMLHGPNRPLTSPPPPPSLVSDDSVPFTLSTPTPAAALAVDGNKQPIWLPLVPGPDGTWRIWTFAAPAPTALVATLPIALKFEASDPTAASGAYAAVPIAGEQAHVAAETKSQFATYESVPEWAQLRPVTCPLPAPSQMWSQQQPLEQPLPKWMPPAAEMFAPTSGVFDCLPLSSTLPAGHPLGMLEDEGIGLDWLMAASRPASAHGGESGGGLFDFGLEQRGGVKKEAAAAAAAALFDKLLDQIAGESSPSSWII</sequence>
<dbReference type="GO" id="GO:0003677">
    <property type="term" value="F:DNA binding"/>
    <property type="evidence" value="ECO:0007669"/>
    <property type="project" value="InterPro"/>
</dbReference>
<keyword evidence="4" id="KW-1185">Reference proteome</keyword>
<proteinExistence type="predicted"/>
<accession>A0A1Y2HLS2</accession>
<feature type="region of interest" description="Disordered" evidence="1">
    <location>
        <begin position="511"/>
        <end position="531"/>
    </location>
</feature>
<feature type="compositionally biased region" description="Polar residues" evidence="1">
    <location>
        <begin position="262"/>
        <end position="273"/>
    </location>
</feature>
<dbReference type="InterPro" id="IPR005818">
    <property type="entry name" value="Histone_H1/H5_H15"/>
</dbReference>
<feature type="compositionally biased region" description="Basic and acidic residues" evidence="1">
    <location>
        <begin position="214"/>
        <end position="223"/>
    </location>
</feature>
<feature type="compositionally biased region" description="Low complexity" evidence="1">
    <location>
        <begin position="57"/>
        <end position="75"/>
    </location>
</feature>
<dbReference type="PROSITE" id="PS51504">
    <property type="entry name" value="H15"/>
    <property type="match status" value="1"/>
</dbReference>
<feature type="compositionally biased region" description="Basic residues" evidence="1">
    <location>
        <begin position="236"/>
        <end position="246"/>
    </location>
</feature>
<feature type="region of interest" description="Disordered" evidence="1">
    <location>
        <begin position="139"/>
        <end position="180"/>
    </location>
</feature>
<organism evidence="3 4">
    <name type="scientific">Catenaria anguillulae PL171</name>
    <dbReference type="NCBI Taxonomy" id="765915"/>
    <lineage>
        <taxon>Eukaryota</taxon>
        <taxon>Fungi</taxon>
        <taxon>Fungi incertae sedis</taxon>
        <taxon>Blastocladiomycota</taxon>
        <taxon>Blastocladiomycetes</taxon>
        <taxon>Blastocladiales</taxon>
        <taxon>Catenariaceae</taxon>
        <taxon>Catenaria</taxon>
    </lineage>
</organism>
<feature type="region of interest" description="Disordered" evidence="1">
    <location>
        <begin position="450"/>
        <end position="491"/>
    </location>
</feature>
<feature type="region of interest" description="Disordered" evidence="1">
    <location>
        <begin position="1"/>
        <end position="125"/>
    </location>
</feature>
<feature type="compositionally biased region" description="Low complexity" evidence="1">
    <location>
        <begin position="26"/>
        <end position="36"/>
    </location>
</feature>
<feature type="region of interest" description="Disordered" evidence="1">
    <location>
        <begin position="209"/>
        <end position="275"/>
    </location>
</feature>
<evidence type="ECO:0000313" key="3">
    <source>
        <dbReference type="EMBL" id="ORZ35525.1"/>
    </source>
</evidence>
<feature type="compositionally biased region" description="Polar residues" evidence="1">
    <location>
        <begin position="514"/>
        <end position="531"/>
    </location>
</feature>
<feature type="compositionally biased region" description="Basic and acidic residues" evidence="1">
    <location>
        <begin position="106"/>
        <end position="125"/>
    </location>
</feature>
<dbReference type="Proteomes" id="UP000193411">
    <property type="component" value="Unassembled WGS sequence"/>
</dbReference>